<organism evidence="3 4">
    <name type="scientific">Saccharata proteae CBS 121410</name>
    <dbReference type="NCBI Taxonomy" id="1314787"/>
    <lineage>
        <taxon>Eukaryota</taxon>
        <taxon>Fungi</taxon>
        <taxon>Dikarya</taxon>
        <taxon>Ascomycota</taxon>
        <taxon>Pezizomycotina</taxon>
        <taxon>Dothideomycetes</taxon>
        <taxon>Dothideomycetes incertae sedis</taxon>
        <taxon>Botryosphaeriales</taxon>
        <taxon>Saccharataceae</taxon>
        <taxon>Saccharata</taxon>
    </lineage>
</organism>
<dbReference type="SUPFAM" id="SSF55347">
    <property type="entry name" value="Glyceraldehyde-3-phosphate dehydrogenase-like, C-terminal domain"/>
    <property type="match status" value="1"/>
</dbReference>
<dbReference type="InterPro" id="IPR051450">
    <property type="entry name" value="Gfo/Idh/MocA_Oxidoreductases"/>
</dbReference>
<comment type="caution">
    <text evidence="3">The sequence shown here is derived from an EMBL/GenBank/DDBJ whole genome shotgun (WGS) entry which is preliminary data.</text>
</comment>
<dbReference type="Pfam" id="PF02894">
    <property type="entry name" value="GFO_IDH_MocA_C"/>
    <property type="match status" value="1"/>
</dbReference>
<dbReference type="PROSITE" id="PS51257">
    <property type="entry name" value="PROKAR_LIPOPROTEIN"/>
    <property type="match status" value="1"/>
</dbReference>
<dbReference type="AlphaFoldDB" id="A0A9P4LXG7"/>
<dbReference type="InterPro" id="IPR000683">
    <property type="entry name" value="Gfo/Idh/MocA-like_OxRdtase_N"/>
</dbReference>
<keyword evidence="4" id="KW-1185">Reference proteome</keyword>
<dbReference type="Gene3D" id="3.40.50.720">
    <property type="entry name" value="NAD(P)-binding Rossmann-like Domain"/>
    <property type="match status" value="1"/>
</dbReference>
<evidence type="ECO:0000259" key="1">
    <source>
        <dbReference type="Pfam" id="PF01408"/>
    </source>
</evidence>
<gene>
    <name evidence="3" type="ORF">K490DRAFT_47871</name>
</gene>
<dbReference type="Proteomes" id="UP000799776">
    <property type="component" value="Unassembled WGS sequence"/>
</dbReference>
<accession>A0A9P4LXG7</accession>
<proteinExistence type="predicted"/>
<reference evidence="3" key="1">
    <citation type="journal article" date="2020" name="Stud. Mycol.">
        <title>101 Dothideomycetes genomes: a test case for predicting lifestyles and emergence of pathogens.</title>
        <authorList>
            <person name="Haridas S."/>
            <person name="Albert R."/>
            <person name="Binder M."/>
            <person name="Bloem J."/>
            <person name="Labutti K."/>
            <person name="Salamov A."/>
            <person name="Andreopoulos B."/>
            <person name="Baker S."/>
            <person name="Barry K."/>
            <person name="Bills G."/>
            <person name="Bluhm B."/>
            <person name="Cannon C."/>
            <person name="Castanera R."/>
            <person name="Culley D."/>
            <person name="Daum C."/>
            <person name="Ezra D."/>
            <person name="Gonzalez J."/>
            <person name="Henrissat B."/>
            <person name="Kuo A."/>
            <person name="Liang C."/>
            <person name="Lipzen A."/>
            <person name="Lutzoni F."/>
            <person name="Magnuson J."/>
            <person name="Mondo S."/>
            <person name="Nolan M."/>
            <person name="Ohm R."/>
            <person name="Pangilinan J."/>
            <person name="Park H.-J."/>
            <person name="Ramirez L."/>
            <person name="Alfaro M."/>
            <person name="Sun H."/>
            <person name="Tritt A."/>
            <person name="Yoshinaga Y."/>
            <person name="Zwiers L.-H."/>
            <person name="Turgeon B."/>
            <person name="Goodwin S."/>
            <person name="Spatafora J."/>
            <person name="Crous P."/>
            <person name="Grigoriev I."/>
        </authorList>
    </citation>
    <scope>NUCLEOTIDE SEQUENCE</scope>
    <source>
        <strain evidence="3">CBS 121410</strain>
    </source>
</reference>
<sequence>MASKTILEIAVMGAGGIGPRHAQAITNCPSTSLSCLVDPNPSAQHVAERFHTHYCPSVQSMLASRRPKPSAAIVCTPNETHVSIASEILNAGIPVICEKPLSTTVESGQFLVKLAADLKVPLLAGHHRRFHPIIRRTKSLLPSLGRVITINGLWALYKPNPYFDAPTQWRREVESGGPVFINLVHEVDVLQYLFGPIDRVMAEAVQKTRPFDVDEGTTVMLRFASGVVGTFVCADNVVSPWAWEMGTGENPTIPATHQDSYRILGTTASLSAPSLQRWSYADQKTWTEPMQQETFSVHETKTPFEAQIEDLVAVVRGEKGAECEGMEGLRAVRVVDAVLTAMRGEGGEGLVV</sequence>
<dbReference type="Gene3D" id="3.30.360.10">
    <property type="entry name" value="Dihydrodipicolinate Reductase, domain 2"/>
    <property type="match status" value="1"/>
</dbReference>
<evidence type="ECO:0000313" key="3">
    <source>
        <dbReference type="EMBL" id="KAF2084973.1"/>
    </source>
</evidence>
<feature type="domain" description="Gfo/Idh/MocA-like oxidoreductase C-terminal" evidence="2">
    <location>
        <begin position="143"/>
        <end position="343"/>
    </location>
</feature>
<dbReference type="GO" id="GO:0000166">
    <property type="term" value="F:nucleotide binding"/>
    <property type="evidence" value="ECO:0007669"/>
    <property type="project" value="InterPro"/>
</dbReference>
<dbReference type="PANTHER" id="PTHR43377:SF1">
    <property type="entry name" value="BILIVERDIN REDUCTASE A"/>
    <property type="match status" value="1"/>
</dbReference>
<dbReference type="InterPro" id="IPR036291">
    <property type="entry name" value="NAD(P)-bd_dom_sf"/>
</dbReference>
<protein>
    <submittedName>
        <fullName evidence="3">Quinate utilization oxidoreductase QutH</fullName>
    </submittedName>
</protein>
<dbReference type="PANTHER" id="PTHR43377">
    <property type="entry name" value="BILIVERDIN REDUCTASE A"/>
    <property type="match status" value="1"/>
</dbReference>
<name>A0A9P4LXG7_9PEZI</name>
<dbReference type="InterPro" id="IPR004104">
    <property type="entry name" value="Gfo/Idh/MocA-like_OxRdtase_C"/>
</dbReference>
<dbReference type="EMBL" id="ML978735">
    <property type="protein sequence ID" value="KAF2084973.1"/>
    <property type="molecule type" value="Genomic_DNA"/>
</dbReference>
<dbReference type="OrthoDB" id="446809at2759"/>
<dbReference type="SUPFAM" id="SSF51735">
    <property type="entry name" value="NAD(P)-binding Rossmann-fold domains"/>
    <property type="match status" value="1"/>
</dbReference>
<evidence type="ECO:0000259" key="2">
    <source>
        <dbReference type="Pfam" id="PF02894"/>
    </source>
</evidence>
<dbReference type="Pfam" id="PF01408">
    <property type="entry name" value="GFO_IDH_MocA"/>
    <property type="match status" value="1"/>
</dbReference>
<evidence type="ECO:0000313" key="4">
    <source>
        <dbReference type="Proteomes" id="UP000799776"/>
    </source>
</evidence>
<feature type="domain" description="Gfo/Idh/MocA-like oxidoreductase N-terminal" evidence="1">
    <location>
        <begin position="8"/>
        <end position="126"/>
    </location>
</feature>